<feature type="domain" description="DUF8129" evidence="2">
    <location>
        <begin position="3"/>
        <end position="59"/>
    </location>
</feature>
<dbReference type="RefSeq" id="WP_193929484.1">
    <property type="nucleotide sequence ID" value="NZ_JADEYC010000030.1"/>
</dbReference>
<keyword evidence="4" id="KW-1185">Reference proteome</keyword>
<name>A0A929BDH8_9PSEU</name>
<dbReference type="Proteomes" id="UP000598360">
    <property type="component" value="Unassembled WGS sequence"/>
</dbReference>
<dbReference type="InterPro" id="IPR058442">
    <property type="entry name" value="DUF8129"/>
</dbReference>
<protein>
    <recommendedName>
        <fullName evidence="2">DUF8129 domain-containing protein</fullName>
    </recommendedName>
</protein>
<comment type="caution">
    <text evidence="3">The sequence shown here is derived from an EMBL/GenBank/DDBJ whole genome shotgun (WGS) entry which is preliminary data.</text>
</comment>
<evidence type="ECO:0000313" key="3">
    <source>
        <dbReference type="EMBL" id="MBE9376048.1"/>
    </source>
</evidence>
<evidence type="ECO:0000256" key="1">
    <source>
        <dbReference type="SAM" id="MobiDB-lite"/>
    </source>
</evidence>
<reference evidence="3" key="1">
    <citation type="submission" date="2020-10" db="EMBL/GenBank/DDBJ databases">
        <title>Diversity and distribution of actinomycetes associated with coral in the coast of Hainan.</title>
        <authorList>
            <person name="Li F."/>
        </authorList>
    </citation>
    <scope>NUCLEOTIDE SEQUENCE</scope>
    <source>
        <strain evidence="3">HNM0983</strain>
    </source>
</reference>
<proteinExistence type="predicted"/>
<dbReference type="EMBL" id="JADEYC010000030">
    <property type="protein sequence ID" value="MBE9376048.1"/>
    <property type="molecule type" value="Genomic_DNA"/>
</dbReference>
<evidence type="ECO:0000313" key="4">
    <source>
        <dbReference type="Proteomes" id="UP000598360"/>
    </source>
</evidence>
<accession>A0A929BDH8</accession>
<dbReference type="Pfam" id="PF26450">
    <property type="entry name" value="DUF8129"/>
    <property type="match status" value="1"/>
</dbReference>
<evidence type="ECO:0000259" key="2">
    <source>
        <dbReference type="Pfam" id="PF26450"/>
    </source>
</evidence>
<feature type="region of interest" description="Disordered" evidence="1">
    <location>
        <begin position="56"/>
        <end position="113"/>
    </location>
</feature>
<organism evidence="3 4">
    <name type="scientific">Saccharopolyspora montiporae</name>
    <dbReference type="NCBI Taxonomy" id="2781240"/>
    <lineage>
        <taxon>Bacteria</taxon>
        <taxon>Bacillati</taxon>
        <taxon>Actinomycetota</taxon>
        <taxon>Actinomycetes</taxon>
        <taxon>Pseudonocardiales</taxon>
        <taxon>Pseudonocardiaceae</taxon>
        <taxon>Saccharopolyspora</taxon>
    </lineage>
</organism>
<gene>
    <name evidence="3" type="ORF">IQ251_16475</name>
</gene>
<dbReference type="AlphaFoldDB" id="A0A929BDH8"/>
<sequence length="113" mass="12182">MSEQKLPLPDYDELPMGSLQHRVRALEADDVRLLLEHERAHADRVPVIELLTNRLQDLEQGAQPSSGDQSRAPEAPSHTPAGSPVTPTGPAEPGRPTGHGTRSSTGQGIEHTE</sequence>